<dbReference type="RefSeq" id="WP_144841936.1">
    <property type="nucleotide sequence ID" value="NZ_JASOLY010000003.1"/>
</dbReference>
<dbReference type="Pfam" id="PF07355">
    <property type="entry name" value="GRDB"/>
    <property type="match status" value="1"/>
</dbReference>
<gene>
    <name evidence="3" type="ORF">QP354_02150</name>
</gene>
<dbReference type="NCBIfam" id="NF041545">
    <property type="entry name" value="GrdB_like_no_Se"/>
    <property type="match status" value="1"/>
</dbReference>
<reference evidence="3" key="1">
    <citation type="submission" date="2023-05" db="EMBL/GenBank/DDBJ databases">
        <title>Cataloging the Phylogenetic Diversity of Human Bladder Bacteria.</title>
        <authorList>
            <person name="Du J."/>
        </authorList>
    </citation>
    <scope>NUCLEOTIDE SEQUENCE</scope>
    <source>
        <strain evidence="3">UMB6975B</strain>
    </source>
</reference>
<dbReference type="Proteomes" id="UP001232113">
    <property type="component" value="Unassembled WGS sequence"/>
</dbReference>
<keyword evidence="2" id="KW-0560">Oxidoreductase</keyword>
<dbReference type="GO" id="GO:0050485">
    <property type="term" value="F:oxidoreductase activity, acting on X-H and Y-H to form an X-Y bond, with a disulfide as acceptor"/>
    <property type="evidence" value="ECO:0007669"/>
    <property type="project" value="InterPro"/>
</dbReference>
<evidence type="ECO:0000313" key="3">
    <source>
        <dbReference type="EMBL" id="MDK6867882.1"/>
    </source>
</evidence>
<dbReference type="AlphaFoldDB" id="A0AAW6XN85"/>
<dbReference type="InterPro" id="IPR048083">
    <property type="entry name" value="GrdB-like"/>
</dbReference>
<dbReference type="EMBL" id="JASOLY010000003">
    <property type="protein sequence ID" value="MDK6867882.1"/>
    <property type="molecule type" value="Genomic_DNA"/>
</dbReference>
<evidence type="ECO:0000256" key="1">
    <source>
        <dbReference type="ARBA" id="ARBA00022933"/>
    </source>
</evidence>
<name>A0AAW6XN85_9LACO</name>
<evidence type="ECO:0000256" key="2">
    <source>
        <dbReference type="ARBA" id="ARBA00023002"/>
    </source>
</evidence>
<comment type="caution">
    <text evidence="3">The sequence shown here is derived from an EMBL/GenBank/DDBJ whole genome shotgun (WGS) entry which is preliminary data.</text>
</comment>
<protein>
    <submittedName>
        <fullName evidence="3">GrdB-related putative oxidoreductase</fullName>
    </submittedName>
</protein>
<evidence type="ECO:0000313" key="4">
    <source>
        <dbReference type="Proteomes" id="UP001232113"/>
    </source>
</evidence>
<accession>A0AAW6XN85</accession>
<keyword evidence="1" id="KW-0712">Selenocysteine</keyword>
<sequence>MKTIIILDQIQAGLGGDERSDTPLGGKKIAMGSADNVEKALEAVHGEIIGTFYCGPKYYQQNKDIVQRKFSKMAEKMKADVVIVGPAFDYHDFAEMAVEIGIAITENTSIPVIGAIAKEKNQELIEKYKDRFPIVKMPKKGGTGLAESLDNLAKGCQILTNKEDISKFKGSCCYYFFSWRL</sequence>
<dbReference type="InterPro" id="IPR010187">
    <property type="entry name" value="Various_sel_PB"/>
</dbReference>
<proteinExistence type="predicted"/>
<organism evidence="3 4">
    <name type="scientific">Lactobacillus paragasseri</name>
    <dbReference type="NCBI Taxonomy" id="2107999"/>
    <lineage>
        <taxon>Bacteria</taxon>
        <taxon>Bacillati</taxon>
        <taxon>Bacillota</taxon>
        <taxon>Bacilli</taxon>
        <taxon>Lactobacillales</taxon>
        <taxon>Lactobacillaceae</taxon>
        <taxon>Lactobacillus</taxon>
    </lineage>
</organism>